<dbReference type="InterPro" id="IPR002052">
    <property type="entry name" value="DNA_methylase_N6_adenine_CS"/>
</dbReference>
<evidence type="ECO:0000256" key="6">
    <source>
        <dbReference type="ARBA" id="ARBA00047942"/>
    </source>
</evidence>
<protein>
    <recommendedName>
        <fullName evidence="2">site-specific DNA-methyltransferase (adenine-specific)</fullName>
        <ecNumber evidence="2">2.1.1.72</ecNumber>
    </recommendedName>
</protein>
<evidence type="ECO:0000313" key="9">
    <source>
        <dbReference type="Proteomes" id="UP000234914"/>
    </source>
</evidence>
<comment type="caution">
    <text evidence="8">The sequence shown here is derived from an EMBL/GenBank/DDBJ whole genome shotgun (WGS) entry which is preliminary data.</text>
</comment>
<dbReference type="GO" id="GO:0008170">
    <property type="term" value="F:N-methyltransferase activity"/>
    <property type="evidence" value="ECO:0007669"/>
    <property type="project" value="InterPro"/>
</dbReference>
<dbReference type="AlphaFoldDB" id="A0A2I1RHW7"/>
<dbReference type="PRINTS" id="PR00506">
    <property type="entry name" value="D21N6MTFRASE"/>
</dbReference>
<evidence type="ECO:0000256" key="3">
    <source>
        <dbReference type="ARBA" id="ARBA00022603"/>
    </source>
</evidence>
<evidence type="ECO:0000313" key="8">
    <source>
        <dbReference type="EMBL" id="PKZ68721.1"/>
    </source>
</evidence>
<organism evidence="8 9">
    <name type="scientific">Faucicola osloensis</name>
    <name type="common">Moraxella osloensis</name>
    <dbReference type="NCBI Taxonomy" id="34062"/>
    <lineage>
        <taxon>Bacteria</taxon>
        <taxon>Pseudomonadati</taxon>
        <taxon>Pseudomonadota</taxon>
        <taxon>Gammaproteobacteria</taxon>
        <taxon>Moraxellales</taxon>
        <taxon>Moraxellaceae</taxon>
        <taxon>Faucicola</taxon>
    </lineage>
</organism>
<evidence type="ECO:0000256" key="1">
    <source>
        <dbReference type="ARBA" id="ARBA00006594"/>
    </source>
</evidence>
<dbReference type="GO" id="GO:0032259">
    <property type="term" value="P:methylation"/>
    <property type="evidence" value="ECO:0007669"/>
    <property type="project" value="UniProtKB-KW"/>
</dbReference>
<sequence length="652" mass="73807">MHTPNLVDSNIERIAELFPNCITEKPKTDEQGNVLKDASGQAILERGIDFELLKQELSHSVIDGSQERYRLDWVGKREAIVTANSPIAKTLRPCREESVDFDTTGNLFIEGDNLEALKLLQESYLGKVKMIYIDPPYNTGNDFIYNDDFAEDTQAFFERSGQVDADGNRLVANTESNGRFHSDWLSMMYSRLKLARNLLSDDGVIFISIDDNEQANLKKICDEVFGIDNFISSISIVNNIAGRSDRKHIATAHEYILMYSKSKDFIAKGVPLTEEQKAEYKFNDAKGSYRLQGLRKRGSGSLREDRPNMYYPIYFDSETNKLSLKNTGNSEVILPKLSDGKDGRWRWGQDTFQKKVDYLTVKLVSGREEYDIYEKVYLNSEDGEKSTKLKSFLLDSNFTSDNASSHLRKLFEGIKSFDTPKPVDLIKTLINVANTEKAIILDFFAGSSTTAHAVMQLNAEDGGNRKFIMVQIPEATDSKSEAHKAGYPTIAEISKERIRRAGAKIKTDNADKDGINELDTGFRVLKIDTSNMNDIYYRPQDYSQDLINQLQDNIKPDRTDEDLLFQFMLDTGVPLSLPIERTQINGHTIYRVGGNSLIASLDYIDANMVNDIAALNPLKFITSERAIATDSDKTNIKERFKQLSPHTDVRFI</sequence>
<dbReference type="EMBL" id="PKJS01000008">
    <property type="protein sequence ID" value="PKZ68721.1"/>
    <property type="molecule type" value="Genomic_DNA"/>
</dbReference>
<accession>A0A2I1RHW7</accession>
<dbReference type="InterPro" id="IPR029063">
    <property type="entry name" value="SAM-dependent_MTases_sf"/>
</dbReference>
<gene>
    <name evidence="8" type="ORF">CYJ96_06895</name>
</gene>
<dbReference type="PIRSF" id="PIRSF015855">
    <property type="entry name" value="TypeIII_Mtase_mKpnI"/>
    <property type="match status" value="1"/>
</dbReference>
<dbReference type="SUPFAM" id="SSF53335">
    <property type="entry name" value="S-adenosyl-L-methionine-dependent methyltransferases"/>
    <property type="match status" value="1"/>
</dbReference>
<dbReference type="PROSITE" id="PS00092">
    <property type="entry name" value="N6_MTASE"/>
    <property type="match status" value="1"/>
</dbReference>
<keyword evidence="4 8" id="KW-0808">Transferase</keyword>
<evidence type="ECO:0000259" key="7">
    <source>
        <dbReference type="Pfam" id="PF01555"/>
    </source>
</evidence>
<feature type="domain" description="DNA methylase N-4/N-6" evidence="7">
    <location>
        <begin position="128"/>
        <end position="472"/>
    </location>
</feature>
<dbReference type="InterPro" id="IPR002941">
    <property type="entry name" value="DNA_methylase_N4/N6"/>
</dbReference>
<name>A0A2I1RHW7_FAUOS</name>
<proteinExistence type="inferred from homology"/>
<evidence type="ECO:0000256" key="2">
    <source>
        <dbReference type="ARBA" id="ARBA00011900"/>
    </source>
</evidence>
<dbReference type="GO" id="GO:0003677">
    <property type="term" value="F:DNA binding"/>
    <property type="evidence" value="ECO:0007669"/>
    <property type="project" value="InterPro"/>
</dbReference>
<dbReference type="InterPro" id="IPR002295">
    <property type="entry name" value="N4/N6-MTase_EcoPI_Mod-like"/>
</dbReference>
<dbReference type="Pfam" id="PF01555">
    <property type="entry name" value="N6_N4_Mtase"/>
    <property type="match status" value="1"/>
</dbReference>
<dbReference type="Proteomes" id="UP000234914">
    <property type="component" value="Unassembled WGS sequence"/>
</dbReference>
<dbReference type="EC" id="2.1.1.72" evidence="2"/>
<evidence type="ECO:0000256" key="5">
    <source>
        <dbReference type="ARBA" id="ARBA00022691"/>
    </source>
</evidence>
<dbReference type="GO" id="GO:0009007">
    <property type="term" value="F:site-specific DNA-methyltransferase (adenine-specific) activity"/>
    <property type="evidence" value="ECO:0007669"/>
    <property type="project" value="UniProtKB-EC"/>
</dbReference>
<comment type="similarity">
    <text evidence="1">Belongs to the N(4)/N(6)-methyltransferase family.</text>
</comment>
<keyword evidence="5" id="KW-0949">S-adenosyl-L-methionine</keyword>
<evidence type="ECO:0000256" key="4">
    <source>
        <dbReference type="ARBA" id="ARBA00022679"/>
    </source>
</evidence>
<comment type="catalytic activity">
    <reaction evidence="6">
        <text>a 2'-deoxyadenosine in DNA + S-adenosyl-L-methionine = an N(6)-methyl-2'-deoxyadenosine in DNA + S-adenosyl-L-homocysteine + H(+)</text>
        <dbReference type="Rhea" id="RHEA:15197"/>
        <dbReference type="Rhea" id="RHEA-COMP:12418"/>
        <dbReference type="Rhea" id="RHEA-COMP:12419"/>
        <dbReference type="ChEBI" id="CHEBI:15378"/>
        <dbReference type="ChEBI" id="CHEBI:57856"/>
        <dbReference type="ChEBI" id="CHEBI:59789"/>
        <dbReference type="ChEBI" id="CHEBI:90615"/>
        <dbReference type="ChEBI" id="CHEBI:90616"/>
        <dbReference type="EC" id="2.1.1.72"/>
    </reaction>
</comment>
<dbReference type="Gene3D" id="3.40.50.150">
    <property type="entry name" value="Vaccinia Virus protein VP39"/>
    <property type="match status" value="1"/>
</dbReference>
<keyword evidence="3 8" id="KW-0489">Methyltransferase</keyword>
<reference evidence="8 9" key="1">
    <citation type="submission" date="2017-12" db="EMBL/GenBank/DDBJ databases">
        <title>Phylogenetic diversity of female urinary microbiome.</title>
        <authorList>
            <person name="Thomas-White K."/>
            <person name="Wolfe A.J."/>
        </authorList>
    </citation>
    <scope>NUCLEOTIDE SEQUENCE [LARGE SCALE GENOMIC DNA]</scope>
    <source>
        <strain evidence="8 9">UMB0416</strain>
    </source>
</reference>